<gene>
    <name evidence="6" type="ORF">PSAL00342_LOCUS7530</name>
</gene>
<comment type="similarity">
    <text evidence="2 4">Belongs to the ubiquitin-activating E1 family. ULA1 subfamily.</text>
</comment>
<evidence type="ECO:0000313" key="6">
    <source>
        <dbReference type="EMBL" id="CAE0613631.1"/>
    </source>
</evidence>
<dbReference type="AlphaFoldDB" id="A0A7S3XER0"/>
<accession>A0A7S3XER0</accession>
<dbReference type="InterPro" id="IPR035985">
    <property type="entry name" value="Ubiquitin-activating_enz"/>
</dbReference>
<dbReference type="UniPathway" id="UPA00885"/>
<sequence length="525" mass="58061">MDATDRTRYDRQLRVWGVEGQERLAHAHVCLLGCGPCGAEALKNLVLGGVGAFTVVDGRRVQDEDLGNNFLLTAEQKDRTRARAVSEALQEMNGSVAGSYVEEEPTTLLARNPSFLGSFGLVLAAQMSADDAAKIDRICRKHGSKLVDVRACGLVATVRIGGEEHPVIEARPDNVPDDLRLLAPWPELDAYVDKFELEALDDATFRHVPYVLLLRKALRRWREEKGDVERPTTSEDRAQVRRILESMARQGDEDNFKEAYASIHKACAAPQTPGELRAVLKDDAVHVHEGSSDFWFLVGGLKRFVERGDGQLPLDGSIPDMTSTTDAYLELQRLYRERATKEADAVGTYVSELLQEVGRDPNSVSKETVKHFCKNARNVQVVRWLPLQEDADLRPSPTLKRYLSGGEPDHHVCLYLLLRASDRFQATHGRLPGVYTSEWEEDVGRLKILAWTLASSLGVSERHAVVDDLALEVCRFGASELHVLAAIAGGIASQEAIKLLTHQFVPLSGTLVFDGMRSTTAVLPL</sequence>
<dbReference type="EMBL" id="HBIS01009179">
    <property type="protein sequence ID" value="CAE0613631.1"/>
    <property type="molecule type" value="Transcribed_RNA"/>
</dbReference>
<dbReference type="PANTHER" id="PTHR10953">
    <property type="entry name" value="UBIQUITIN-ACTIVATING ENZYME E1"/>
    <property type="match status" value="1"/>
</dbReference>
<feature type="domain" description="THIF-type NAD/FAD binding fold" evidence="5">
    <location>
        <begin position="9"/>
        <end position="518"/>
    </location>
</feature>
<dbReference type="PANTHER" id="PTHR10953:SF29">
    <property type="entry name" value="NEDD8-ACTIVATING ENZYME E1 REGULATORY SUBUNIT"/>
    <property type="match status" value="1"/>
</dbReference>
<comment type="pathway">
    <text evidence="1 4">Protein modification; protein neddylation.</text>
</comment>
<reference evidence="6" key="1">
    <citation type="submission" date="2021-01" db="EMBL/GenBank/DDBJ databases">
        <authorList>
            <person name="Corre E."/>
            <person name="Pelletier E."/>
            <person name="Niang G."/>
            <person name="Scheremetjew M."/>
            <person name="Finn R."/>
            <person name="Kale V."/>
            <person name="Holt S."/>
            <person name="Cochrane G."/>
            <person name="Meng A."/>
            <person name="Brown T."/>
            <person name="Cohen L."/>
        </authorList>
    </citation>
    <scope>NUCLEOTIDE SEQUENCE</scope>
    <source>
        <strain evidence="6">CCMP1897</strain>
    </source>
</reference>
<dbReference type="GO" id="GO:0005737">
    <property type="term" value="C:cytoplasm"/>
    <property type="evidence" value="ECO:0007669"/>
    <property type="project" value="TreeGrafter"/>
</dbReference>
<protein>
    <recommendedName>
        <fullName evidence="4">NEDD8-activating enzyme E1 regulatory subunit</fullName>
    </recommendedName>
</protein>
<dbReference type="Gene3D" id="3.40.50.720">
    <property type="entry name" value="NAD(P)-binding Rossmann-like Domain"/>
    <property type="match status" value="2"/>
</dbReference>
<evidence type="ECO:0000259" key="5">
    <source>
        <dbReference type="Pfam" id="PF00899"/>
    </source>
</evidence>
<organism evidence="6">
    <name type="scientific">Picocystis salinarum</name>
    <dbReference type="NCBI Taxonomy" id="88271"/>
    <lineage>
        <taxon>Eukaryota</taxon>
        <taxon>Viridiplantae</taxon>
        <taxon>Chlorophyta</taxon>
        <taxon>Picocystophyceae</taxon>
        <taxon>Picocystales</taxon>
        <taxon>Picocystaceae</taxon>
        <taxon>Picocystis</taxon>
    </lineage>
</organism>
<dbReference type="SUPFAM" id="SSF69572">
    <property type="entry name" value="Activating enzymes of the ubiquitin-like proteins"/>
    <property type="match status" value="1"/>
</dbReference>
<evidence type="ECO:0000256" key="4">
    <source>
        <dbReference type="PIRNR" id="PIRNR039099"/>
    </source>
</evidence>
<dbReference type="InterPro" id="IPR030667">
    <property type="entry name" value="APP-BP1"/>
</dbReference>
<dbReference type="GO" id="GO:0045116">
    <property type="term" value="P:protein neddylation"/>
    <property type="evidence" value="ECO:0007669"/>
    <property type="project" value="UniProtKB-UniRule"/>
</dbReference>
<dbReference type="PIRSF" id="PIRSF039099">
    <property type="entry name" value="APP-BP1"/>
    <property type="match status" value="1"/>
</dbReference>
<evidence type="ECO:0000256" key="1">
    <source>
        <dbReference type="ARBA" id="ARBA00005032"/>
    </source>
</evidence>
<name>A0A7S3XER0_9CHLO</name>
<dbReference type="Pfam" id="PF00899">
    <property type="entry name" value="ThiF"/>
    <property type="match status" value="1"/>
</dbReference>
<comment type="function">
    <text evidence="4">Regulatory subunit of the dimeric E1 enzyme. E1 activates RUB1/NEDD8 by first adenylating its C-terminal glycine residue with ATP, thereafter linking this residue to the side chain of the catalytic cysteine, yielding a RUB1-ECR1 thioester and free AMP. E1 finally transfers RUB1 to the catalytic cysteine of RCE1.</text>
</comment>
<evidence type="ECO:0000256" key="2">
    <source>
        <dbReference type="ARBA" id="ARBA00006868"/>
    </source>
</evidence>
<proteinExistence type="inferred from homology"/>
<evidence type="ECO:0000256" key="3">
    <source>
        <dbReference type="ARBA" id="ARBA00022786"/>
    </source>
</evidence>
<dbReference type="InterPro" id="IPR000594">
    <property type="entry name" value="ThiF_NAD_FAD-bd"/>
</dbReference>
<keyword evidence="3 4" id="KW-0833">Ubl conjugation pathway</keyword>
<dbReference type="GO" id="GO:0019781">
    <property type="term" value="F:NEDD8 activating enzyme activity"/>
    <property type="evidence" value="ECO:0007669"/>
    <property type="project" value="UniProtKB-UniRule"/>
</dbReference>
<dbReference type="InterPro" id="IPR045886">
    <property type="entry name" value="ThiF/MoeB/HesA"/>
</dbReference>